<name>A0A2H0WMY0_9BACT</name>
<evidence type="ECO:0000313" key="2">
    <source>
        <dbReference type="EMBL" id="PIS14001.1"/>
    </source>
</evidence>
<keyword evidence="1" id="KW-0472">Membrane</keyword>
<feature type="transmembrane region" description="Helical" evidence="1">
    <location>
        <begin position="20"/>
        <end position="41"/>
    </location>
</feature>
<accession>A0A2H0WMY0</accession>
<dbReference type="EMBL" id="PEZJ01000015">
    <property type="protein sequence ID" value="PIS14001.1"/>
    <property type="molecule type" value="Genomic_DNA"/>
</dbReference>
<proteinExistence type="predicted"/>
<sequence>METENLVSPIPNQSQFKGALVPALAILLIIVAGGLTGRFLANRGLSSGGGVEVVQIGKEVGIKDEKTFRDTASGRLEVDASNSGAEGSHKLIRPGGLSQTAYLISSVIDLDQFVGKCVQVWGETFAAQKAGWLMDVGRAKILDSCPEGL</sequence>
<dbReference type="AlphaFoldDB" id="A0A2H0WMY0"/>
<dbReference type="Proteomes" id="UP000230033">
    <property type="component" value="Unassembled WGS sequence"/>
</dbReference>
<keyword evidence="1" id="KW-0812">Transmembrane</keyword>
<evidence type="ECO:0000313" key="3">
    <source>
        <dbReference type="Proteomes" id="UP000230033"/>
    </source>
</evidence>
<reference evidence="3" key="1">
    <citation type="submission" date="2017-09" db="EMBL/GenBank/DDBJ databases">
        <title>Depth-based differentiation of microbial function through sediment-hosted aquifers and enrichment of novel symbionts in the deep terrestrial subsurface.</title>
        <authorList>
            <person name="Probst A.J."/>
            <person name="Ladd B."/>
            <person name="Jarett J.K."/>
            <person name="Geller-Mcgrath D.E."/>
            <person name="Sieber C.M.K."/>
            <person name="Emerson J.B."/>
            <person name="Anantharaman K."/>
            <person name="Thomas B.C."/>
            <person name="Malmstrom R."/>
            <person name="Stieglmeier M."/>
            <person name="Klingl A."/>
            <person name="Woyke T."/>
            <person name="Ryan C.M."/>
            <person name="Banfield J.F."/>
        </authorList>
    </citation>
    <scope>NUCLEOTIDE SEQUENCE [LARGE SCALE GENOMIC DNA]</scope>
</reference>
<protein>
    <submittedName>
        <fullName evidence="2">Uncharacterized protein</fullName>
    </submittedName>
</protein>
<evidence type="ECO:0000256" key="1">
    <source>
        <dbReference type="SAM" id="Phobius"/>
    </source>
</evidence>
<gene>
    <name evidence="2" type="ORF">COT65_01180</name>
</gene>
<organism evidence="2 3">
    <name type="scientific">Candidatus Shapirobacteria bacterium CG09_land_8_20_14_0_10_47_13</name>
    <dbReference type="NCBI Taxonomy" id="1974481"/>
    <lineage>
        <taxon>Bacteria</taxon>
        <taxon>Candidatus Shapironibacteriota</taxon>
    </lineage>
</organism>
<comment type="caution">
    <text evidence="2">The sequence shown here is derived from an EMBL/GenBank/DDBJ whole genome shotgun (WGS) entry which is preliminary data.</text>
</comment>
<keyword evidence="1" id="KW-1133">Transmembrane helix</keyword>